<evidence type="ECO:0000256" key="5">
    <source>
        <dbReference type="ARBA" id="ARBA00022801"/>
    </source>
</evidence>
<dbReference type="EC" id="3.2.1.55" evidence="4"/>
<feature type="domain" description="Alpha-L-arabinofuranosidase C-terminal" evidence="9">
    <location>
        <begin position="291"/>
        <end position="497"/>
    </location>
</feature>
<evidence type="ECO:0000256" key="3">
    <source>
        <dbReference type="ARBA" id="ARBA00011165"/>
    </source>
</evidence>
<feature type="region of interest" description="Disordered" evidence="8">
    <location>
        <begin position="462"/>
        <end position="491"/>
    </location>
</feature>
<accession>A0A4Q7M6A0</accession>
<evidence type="ECO:0000256" key="7">
    <source>
        <dbReference type="ARBA" id="ARBA00023295"/>
    </source>
</evidence>
<feature type="compositionally biased region" description="Polar residues" evidence="8">
    <location>
        <begin position="464"/>
        <end position="480"/>
    </location>
</feature>
<dbReference type="SMART" id="SM00813">
    <property type="entry name" value="Alpha-L-AF_C"/>
    <property type="match status" value="1"/>
</dbReference>
<evidence type="ECO:0000256" key="8">
    <source>
        <dbReference type="SAM" id="MobiDB-lite"/>
    </source>
</evidence>
<comment type="similarity">
    <text evidence="2">Belongs to the glycosyl hydrolase 51 family.</text>
</comment>
<evidence type="ECO:0000256" key="1">
    <source>
        <dbReference type="ARBA" id="ARBA00001462"/>
    </source>
</evidence>
<dbReference type="Pfam" id="PF06964">
    <property type="entry name" value="Alpha-L-AF_C"/>
    <property type="match status" value="1"/>
</dbReference>
<evidence type="ECO:0000259" key="9">
    <source>
        <dbReference type="SMART" id="SM00813"/>
    </source>
</evidence>
<keyword evidence="5" id="KW-0378">Hydrolase</keyword>
<dbReference type="RefSeq" id="WP_130416439.1">
    <property type="nucleotide sequence ID" value="NZ_SGWX01000001.1"/>
</dbReference>
<dbReference type="Pfam" id="PF22848">
    <property type="entry name" value="ASD1_dom"/>
    <property type="match status" value="1"/>
</dbReference>
<dbReference type="Gene3D" id="3.20.20.80">
    <property type="entry name" value="Glycosidases"/>
    <property type="match status" value="1"/>
</dbReference>
<comment type="caution">
    <text evidence="10">The sequence shown here is derived from an EMBL/GenBank/DDBJ whole genome shotgun (WGS) entry which is preliminary data.</text>
</comment>
<dbReference type="InterPro" id="IPR013780">
    <property type="entry name" value="Glyco_hydro_b"/>
</dbReference>
<evidence type="ECO:0000313" key="11">
    <source>
        <dbReference type="Proteomes" id="UP000293852"/>
    </source>
</evidence>
<dbReference type="Gene3D" id="2.60.40.1180">
    <property type="entry name" value="Golgi alpha-mannosidase II"/>
    <property type="match status" value="1"/>
</dbReference>
<protein>
    <recommendedName>
        <fullName evidence="4">non-reducing end alpha-L-arabinofuranosidase</fullName>
        <ecNumber evidence="4">3.2.1.55</ecNumber>
    </recommendedName>
</protein>
<name>A0A4Q7M6A0_9MICO</name>
<evidence type="ECO:0000256" key="4">
    <source>
        <dbReference type="ARBA" id="ARBA00012670"/>
    </source>
</evidence>
<dbReference type="InterPro" id="IPR017853">
    <property type="entry name" value="GH"/>
</dbReference>
<dbReference type="AlphaFoldDB" id="A0A4Q7M6A0"/>
<evidence type="ECO:0000256" key="6">
    <source>
        <dbReference type="ARBA" id="ARBA00023277"/>
    </source>
</evidence>
<keyword evidence="7" id="KW-0326">Glycosidase</keyword>
<proteinExistence type="inferred from homology"/>
<dbReference type="GO" id="GO:0046556">
    <property type="term" value="F:alpha-L-arabinofuranosidase activity"/>
    <property type="evidence" value="ECO:0007669"/>
    <property type="project" value="UniProtKB-EC"/>
</dbReference>
<dbReference type="GO" id="GO:0000272">
    <property type="term" value="P:polysaccharide catabolic process"/>
    <property type="evidence" value="ECO:0007669"/>
    <property type="project" value="TreeGrafter"/>
</dbReference>
<evidence type="ECO:0000313" key="10">
    <source>
        <dbReference type="EMBL" id="RZS63021.1"/>
    </source>
</evidence>
<dbReference type="InterPro" id="IPR055235">
    <property type="entry name" value="ASD1_cat"/>
</dbReference>
<comment type="subunit">
    <text evidence="3">Homohexamer; trimer of dimers.</text>
</comment>
<sequence>MLSALVTIDPAFVVGPVRPRTFGSFVEHLGRCVYTGIHDPSHPTADADGFRGDVVDLVRELGVTTVRYPGGNFVSGYRWEDGVGPIAERPRRLDLAWHSTDPNLVGVDEFVRWCRKADVEPMMAINLGTRGVQEALDLLEYCNAPVGSYWADQRAANGSPEPHKIRMWCLGNEMDGPWQTGHKTAHEYGRLAAETARAMRQMDPDLELVACGSSGWGMATFGAWEHTVLTESYDQVDLISAHAYYHEQDGDLASFLASPVDMDRFIDDVTATADAVRAAGKHTKRVHISFDEWNVWYVDRAESRPPSGDDWPVAPVLLEDRYNVADAVVVGGLLISLLRHTDRVHAASLAQLVNVIAPIMTEPADQGGRAWRQTTFHPFALTAQHAKGEVLRLAVDAPEHETAKYGRVPVLDAVATHDPATGGVSVFAVNRSLTETVALDVDLRGFPGLRVAEAVTLSHPDHTWTATPDNPTSVRPTANPTATVTDHHATTHLPPTSWTLLHLTHP</sequence>
<dbReference type="PANTHER" id="PTHR43576:SF3">
    <property type="entry name" value="ALPHA-L-ARABINOFURANOSIDASE C"/>
    <property type="match status" value="1"/>
</dbReference>
<reference evidence="10 11" key="1">
    <citation type="submission" date="2019-02" db="EMBL/GenBank/DDBJ databases">
        <title>Sequencing the genomes of 1000 actinobacteria strains.</title>
        <authorList>
            <person name="Klenk H.-P."/>
        </authorList>
    </citation>
    <scope>NUCLEOTIDE SEQUENCE [LARGE SCALE GENOMIC DNA]</scope>
    <source>
        <strain evidence="10 11">DSM 16932</strain>
    </source>
</reference>
<dbReference type="OrthoDB" id="9758333at2"/>
<keyword evidence="11" id="KW-1185">Reference proteome</keyword>
<dbReference type="Proteomes" id="UP000293852">
    <property type="component" value="Unassembled WGS sequence"/>
</dbReference>
<dbReference type="PANTHER" id="PTHR43576">
    <property type="entry name" value="ALPHA-L-ARABINOFURANOSIDASE C-RELATED"/>
    <property type="match status" value="1"/>
</dbReference>
<evidence type="ECO:0000256" key="2">
    <source>
        <dbReference type="ARBA" id="ARBA00007186"/>
    </source>
</evidence>
<dbReference type="SUPFAM" id="SSF51011">
    <property type="entry name" value="Glycosyl hydrolase domain"/>
    <property type="match status" value="1"/>
</dbReference>
<gene>
    <name evidence="10" type="ORF">EV386_3378</name>
</gene>
<dbReference type="EMBL" id="SGWX01000001">
    <property type="protein sequence ID" value="RZS63021.1"/>
    <property type="molecule type" value="Genomic_DNA"/>
</dbReference>
<keyword evidence="6" id="KW-0119">Carbohydrate metabolism</keyword>
<dbReference type="InterPro" id="IPR010720">
    <property type="entry name" value="Alpha-L-AF_C"/>
</dbReference>
<dbReference type="GO" id="GO:0046373">
    <property type="term" value="P:L-arabinose metabolic process"/>
    <property type="evidence" value="ECO:0007669"/>
    <property type="project" value="InterPro"/>
</dbReference>
<organism evidence="10 11">
    <name type="scientific">Xylanimonas ulmi</name>
    <dbReference type="NCBI Taxonomy" id="228973"/>
    <lineage>
        <taxon>Bacteria</taxon>
        <taxon>Bacillati</taxon>
        <taxon>Actinomycetota</taxon>
        <taxon>Actinomycetes</taxon>
        <taxon>Micrococcales</taxon>
        <taxon>Promicromonosporaceae</taxon>
        <taxon>Xylanimonas</taxon>
    </lineage>
</organism>
<comment type="catalytic activity">
    <reaction evidence="1">
        <text>Hydrolysis of terminal non-reducing alpha-L-arabinofuranoside residues in alpha-L-arabinosides.</text>
        <dbReference type="EC" id="3.2.1.55"/>
    </reaction>
</comment>
<dbReference type="SUPFAM" id="SSF51445">
    <property type="entry name" value="(Trans)glycosidases"/>
    <property type="match status" value="1"/>
</dbReference>